<dbReference type="AlphaFoldDB" id="A0ABD3PU25"/>
<evidence type="ECO:0000256" key="2">
    <source>
        <dbReference type="ARBA" id="ARBA00022692"/>
    </source>
</evidence>
<feature type="transmembrane region" description="Helical" evidence="6">
    <location>
        <begin position="259"/>
        <end position="280"/>
    </location>
</feature>
<feature type="transmembrane region" description="Helical" evidence="6">
    <location>
        <begin position="556"/>
        <end position="585"/>
    </location>
</feature>
<comment type="caution">
    <text evidence="7">The sequence shown here is derived from an EMBL/GenBank/DDBJ whole genome shotgun (WGS) entry which is preliminary data.</text>
</comment>
<protein>
    <recommendedName>
        <fullName evidence="9">Sulfite exporter TauE/SafE</fullName>
    </recommendedName>
</protein>
<comment type="subcellular location">
    <subcellularLocation>
        <location evidence="1">Membrane</location>
        <topology evidence="1">Multi-pass membrane protein</topology>
    </subcellularLocation>
</comment>
<feature type="compositionally biased region" description="Basic and acidic residues" evidence="5">
    <location>
        <begin position="329"/>
        <end position="344"/>
    </location>
</feature>
<evidence type="ECO:0000256" key="3">
    <source>
        <dbReference type="ARBA" id="ARBA00022989"/>
    </source>
</evidence>
<feature type="transmembrane region" description="Helical" evidence="6">
    <location>
        <begin position="419"/>
        <end position="437"/>
    </location>
</feature>
<dbReference type="PANTHER" id="PTHR14255:SF3">
    <property type="entry name" value="SULFITE EXPORTER TAUE_SAFE FAMILY PROTEIN 5-RELATED"/>
    <property type="match status" value="1"/>
</dbReference>
<name>A0ABD3PU25_9STRA</name>
<evidence type="ECO:0000313" key="7">
    <source>
        <dbReference type="EMBL" id="KAL3791313.1"/>
    </source>
</evidence>
<evidence type="ECO:0000256" key="5">
    <source>
        <dbReference type="SAM" id="MobiDB-lite"/>
    </source>
</evidence>
<dbReference type="InterPro" id="IPR002781">
    <property type="entry name" value="TM_pro_TauE-like"/>
</dbReference>
<keyword evidence="4 6" id="KW-0472">Membrane</keyword>
<keyword evidence="8" id="KW-1185">Reference proteome</keyword>
<evidence type="ECO:0000256" key="6">
    <source>
        <dbReference type="SAM" id="Phobius"/>
    </source>
</evidence>
<proteinExistence type="predicted"/>
<feature type="transmembrane region" description="Helical" evidence="6">
    <location>
        <begin position="286"/>
        <end position="304"/>
    </location>
</feature>
<feature type="transmembrane region" description="Helical" evidence="6">
    <location>
        <begin position="597"/>
        <end position="623"/>
    </location>
</feature>
<organism evidence="7 8">
    <name type="scientific">Cyclotella cryptica</name>
    <dbReference type="NCBI Taxonomy" id="29204"/>
    <lineage>
        <taxon>Eukaryota</taxon>
        <taxon>Sar</taxon>
        <taxon>Stramenopiles</taxon>
        <taxon>Ochrophyta</taxon>
        <taxon>Bacillariophyta</taxon>
        <taxon>Coscinodiscophyceae</taxon>
        <taxon>Thalassiosirophycidae</taxon>
        <taxon>Stephanodiscales</taxon>
        <taxon>Stephanodiscaceae</taxon>
        <taxon>Cyclotella</taxon>
    </lineage>
</organism>
<dbReference type="GO" id="GO:0016020">
    <property type="term" value="C:membrane"/>
    <property type="evidence" value="ECO:0007669"/>
    <property type="project" value="UniProtKB-SubCell"/>
</dbReference>
<keyword evidence="2 6" id="KW-0812">Transmembrane</keyword>
<feature type="transmembrane region" description="Helical" evidence="6">
    <location>
        <begin position="507"/>
        <end position="536"/>
    </location>
</feature>
<dbReference type="EMBL" id="JABMIG020000115">
    <property type="protein sequence ID" value="KAL3791313.1"/>
    <property type="molecule type" value="Genomic_DNA"/>
</dbReference>
<feature type="region of interest" description="Disordered" evidence="5">
    <location>
        <begin position="327"/>
        <end position="357"/>
    </location>
</feature>
<feature type="region of interest" description="Disordered" evidence="5">
    <location>
        <begin position="204"/>
        <end position="224"/>
    </location>
</feature>
<dbReference type="Pfam" id="PF01925">
    <property type="entry name" value="TauE"/>
    <property type="match status" value="1"/>
</dbReference>
<feature type="compositionally biased region" description="Polar residues" evidence="5">
    <location>
        <begin position="345"/>
        <end position="357"/>
    </location>
</feature>
<feature type="transmembrane region" description="Helical" evidence="6">
    <location>
        <begin position="452"/>
        <end position="474"/>
    </location>
</feature>
<gene>
    <name evidence="7" type="ORF">HJC23_006042</name>
</gene>
<evidence type="ECO:0008006" key="9">
    <source>
        <dbReference type="Google" id="ProtNLM"/>
    </source>
</evidence>
<accession>A0ABD3PU25</accession>
<dbReference type="Proteomes" id="UP001516023">
    <property type="component" value="Unassembled WGS sequence"/>
</dbReference>
<reference evidence="7 8" key="1">
    <citation type="journal article" date="2020" name="G3 (Bethesda)">
        <title>Improved Reference Genome for Cyclotella cryptica CCMP332, a Model for Cell Wall Morphogenesis, Salinity Adaptation, and Lipid Production in Diatoms (Bacillariophyta).</title>
        <authorList>
            <person name="Roberts W.R."/>
            <person name="Downey K.M."/>
            <person name="Ruck E.C."/>
            <person name="Traller J.C."/>
            <person name="Alverson A.J."/>
        </authorList>
    </citation>
    <scope>NUCLEOTIDE SEQUENCE [LARGE SCALE GENOMIC DNA]</scope>
    <source>
        <strain evidence="7 8">CCMP332</strain>
    </source>
</reference>
<evidence type="ECO:0000256" key="1">
    <source>
        <dbReference type="ARBA" id="ARBA00004141"/>
    </source>
</evidence>
<evidence type="ECO:0000313" key="8">
    <source>
        <dbReference type="Proteomes" id="UP001516023"/>
    </source>
</evidence>
<evidence type="ECO:0000256" key="4">
    <source>
        <dbReference type="ARBA" id="ARBA00023136"/>
    </source>
</evidence>
<dbReference type="PANTHER" id="PTHR14255">
    <property type="entry name" value="CEREBLON"/>
    <property type="match status" value="1"/>
</dbReference>
<sequence>MLRTPPGKNEAAHRWTENEIIPPTITGDVIFYDIIIICPNADSRSPLLTTMSLPTMRTTPRITLGLLIIVASLAHHAIAASSCSSGEEVSFSCPNCGGISVSDCSKCDGYLFTDYSLGVCYDRTLFSNVEEGSFLWVDIVGTIIWFLTSGIATACGVGGGGIYVPLGILLLRFPPKSSSGLSQASIFGAALGGLLVNVRNRHPDQHMRDTKGEPSEEHPGTIRSYEKNKGPVAIEADRAAYLSGGDGKRKFYTRPVIDYDMALFLAPTEMAGAVLGVIIQRLFPDWLFVSFAAIVLALTSYKTFGKFKSSYKKDKEKRETMLRLSLAESQRDSSIQKDTEHEANTKTGNDSGINGNCSETGTNGVTSAIKTIELSSIVKDCETDHSNMESDDAEEDPIELEKRRHFLQDDSRQYPKEKIAYLILLWVGLTVITFLKGGKGVDSVIGITCEDAAYYALVAAQFLWTLGFATVFGIKNMKRTQAKMAVNYPFLETDVLWDAKKMLSYSFFTFFAGIIAGLIGIGGGMVLGPLMLVMGVHPSVSTATTASMVLLTSSSVAVMFVMSGLVPWEYAVYFFAICLVGAYIGKTRIDSYIKRTGMASILIGCLAAIIGLATVGCLVILFLNLDNSGWCLDGFKPFCVVKKEQDACPTRLLSEAKDMFPY</sequence>
<feature type="transmembrane region" description="Helical" evidence="6">
    <location>
        <begin position="143"/>
        <end position="171"/>
    </location>
</feature>
<keyword evidence="3 6" id="KW-1133">Transmembrane helix</keyword>